<dbReference type="GO" id="GO:0032049">
    <property type="term" value="P:cardiolipin biosynthetic process"/>
    <property type="evidence" value="ECO:0007669"/>
    <property type="project" value="UniProtKB-UniRule"/>
</dbReference>
<evidence type="ECO:0000256" key="12">
    <source>
        <dbReference type="SAM" id="Phobius"/>
    </source>
</evidence>
<dbReference type="Proteomes" id="UP000254101">
    <property type="component" value="Unassembled WGS sequence"/>
</dbReference>
<dbReference type="PROSITE" id="PS50035">
    <property type="entry name" value="PLD"/>
    <property type="match status" value="2"/>
</dbReference>
<keyword evidence="6" id="KW-0808">Transferase</keyword>
<keyword evidence="5" id="KW-0964">Secreted</keyword>
<keyword evidence="15" id="KW-1185">Reference proteome</keyword>
<evidence type="ECO:0000256" key="8">
    <source>
        <dbReference type="ARBA" id="ARBA00022737"/>
    </source>
</evidence>
<dbReference type="PANTHER" id="PTHR21248:SF22">
    <property type="entry name" value="PHOSPHOLIPASE D"/>
    <property type="match status" value="1"/>
</dbReference>
<evidence type="ECO:0000259" key="13">
    <source>
        <dbReference type="PROSITE" id="PS50035"/>
    </source>
</evidence>
<dbReference type="InterPro" id="IPR001736">
    <property type="entry name" value="PLipase_D/transphosphatidylase"/>
</dbReference>
<evidence type="ECO:0000256" key="7">
    <source>
        <dbReference type="ARBA" id="ARBA00022692"/>
    </source>
</evidence>
<evidence type="ECO:0000256" key="6">
    <source>
        <dbReference type="ARBA" id="ARBA00022679"/>
    </source>
</evidence>
<feature type="domain" description="PLD phosphodiesterase" evidence="13">
    <location>
        <begin position="224"/>
        <end position="247"/>
    </location>
</feature>
<dbReference type="Pfam" id="PF13091">
    <property type="entry name" value="PLDc_2"/>
    <property type="match status" value="2"/>
</dbReference>
<dbReference type="Gene3D" id="3.30.870.10">
    <property type="entry name" value="Endonuclease Chain A"/>
    <property type="match status" value="2"/>
</dbReference>
<dbReference type="InterPro" id="IPR025202">
    <property type="entry name" value="PLD-like_dom"/>
</dbReference>
<proteinExistence type="predicted"/>
<evidence type="ECO:0000313" key="15">
    <source>
        <dbReference type="Proteomes" id="UP000254101"/>
    </source>
</evidence>
<evidence type="ECO:0000256" key="5">
    <source>
        <dbReference type="ARBA" id="ARBA00022525"/>
    </source>
</evidence>
<dbReference type="OrthoDB" id="9762009at2"/>
<dbReference type="GO" id="GO:0005576">
    <property type="term" value="C:extracellular region"/>
    <property type="evidence" value="ECO:0007669"/>
    <property type="project" value="UniProtKB-SubCell"/>
</dbReference>
<evidence type="ECO:0000256" key="11">
    <source>
        <dbReference type="NCBIfam" id="TIGR04265"/>
    </source>
</evidence>
<feature type="transmembrane region" description="Helical" evidence="12">
    <location>
        <begin position="47"/>
        <end position="65"/>
    </location>
</feature>
<dbReference type="SMART" id="SM00155">
    <property type="entry name" value="PLDc"/>
    <property type="match status" value="2"/>
</dbReference>
<evidence type="ECO:0000256" key="9">
    <source>
        <dbReference type="ARBA" id="ARBA00022989"/>
    </source>
</evidence>
<organism evidence="14 15">
    <name type="scientific">Alteriqipengyuania lutimaris</name>
    <dbReference type="NCBI Taxonomy" id="1538146"/>
    <lineage>
        <taxon>Bacteria</taxon>
        <taxon>Pseudomonadati</taxon>
        <taxon>Pseudomonadota</taxon>
        <taxon>Alphaproteobacteria</taxon>
        <taxon>Sphingomonadales</taxon>
        <taxon>Erythrobacteraceae</taxon>
        <taxon>Alteriqipengyuania</taxon>
    </lineage>
</organism>
<name>A0A395LNT9_9SPHN</name>
<dbReference type="EC" id="2.7.8.-" evidence="11"/>
<evidence type="ECO:0000256" key="10">
    <source>
        <dbReference type="ARBA" id="ARBA00023136"/>
    </source>
</evidence>
<dbReference type="EMBL" id="QRBB01000001">
    <property type="protein sequence ID" value="RDS77174.1"/>
    <property type="molecule type" value="Genomic_DNA"/>
</dbReference>
<dbReference type="GO" id="GO:0008808">
    <property type="term" value="F:cardiolipin synthase activity"/>
    <property type="evidence" value="ECO:0007669"/>
    <property type="project" value="UniProtKB-UniRule"/>
</dbReference>
<dbReference type="GO" id="GO:0005886">
    <property type="term" value="C:plasma membrane"/>
    <property type="evidence" value="ECO:0007669"/>
    <property type="project" value="UniProtKB-SubCell"/>
</dbReference>
<accession>A0A395LNT9</accession>
<feature type="domain" description="PLD phosphodiesterase" evidence="13">
    <location>
        <begin position="397"/>
        <end position="424"/>
    </location>
</feature>
<keyword evidence="4" id="KW-1003">Cell membrane</keyword>
<keyword evidence="10 12" id="KW-0472">Membrane</keyword>
<evidence type="ECO:0000256" key="1">
    <source>
        <dbReference type="ARBA" id="ARBA00003145"/>
    </source>
</evidence>
<dbReference type="PANTHER" id="PTHR21248">
    <property type="entry name" value="CARDIOLIPIN SYNTHASE"/>
    <property type="match status" value="1"/>
</dbReference>
<reference evidence="14 15" key="1">
    <citation type="submission" date="2018-07" db="EMBL/GenBank/DDBJ databases">
        <title>Erythrobacter nanhaiensis sp. nov., a novel member of the genus Erythrobacter isolated from the South China Sea.</title>
        <authorList>
            <person name="Chen X."/>
            <person name="Liu J."/>
        </authorList>
    </citation>
    <scope>NUCLEOTIDE SEQUENCE [LARGE SCALE GENOMIC DNA]</scope>
    <source>
        <strain evidence="14 15">S-5</strain>
    </source>
</reference>
<evidence type="ECO:0000256" key="4">
    <source>
        <dbReference type="ARBA" id="ARBA00022475"/>
    </source>
</evidence>
<sequence>MIDLGLAIDGTFAWLWSNSLAIIGWIIAVIAFVVVPFRRPPAEARNWLLIFFALPWVALLIYWLIGRPRYAKLRRKRVRDLPGILDRIVRCAGLDDAEKSPVLCEDNLSLANLARGLGQFPAIDGNRIDTLGDYYGTIDRIIAEIDSARHHVNVEFYILKNDRVGERLLTALERASARGVTCRLLIDALGSYGSVASIKRRLESAGVEVQDILPLRRRLSSSRVDLRNHRKIVVVDGQIGYTGSQNMWAPEDHGRRANRELAVRVTGPLVAQLQAIFVCDWYLETLEELVEDDMFPARARDEGVAAQMIATGPDNPAGGLDLIVTQAMHNASEEIVIVTPYFVPNDSLLTAIRGAVLRGVRVSLITAAKSDHFLAGLAQRSYYEELLAMGAQIHLFGPEFLHAKHFRVDHEVSILGSSNMDVRSFELNAEIDLLCYDSVFAEALQKVENGYLEQSRSLSFAEWKGRALRHKVLENTARMMSELI</sequence>
<keyword evidence="9 12" id="KW-1133">Transmembrane helix</keyword>
<comment type="subcellular location">
    <subcellularLocation>
        <location evidence="2">Cell membrane</location>
    </subcellularLocation>
    <subcellularLocation>
        <location evidence="3">Secreted</location>
    </subcellularLocation>
</comment>
<evidence type="ECO:0000256" key="2">
    <source>
        <dbReference type="ARBA" id="ARBA00004236"/>
    </source>
</evidence>
<gene>
    <name evidence="14" type="primary">cls</name>
    <name evidence="14" type="ORF">DL238_05805</name>
</gene>
<dbReference type="RefSeq" id="WP_115491394.1">
    <property type="nucleotide sequence ID" value="NZ_JACHWW010000001.1"/>
</dbReference>
<comment type="function">
    <text evidence="1">Could be a virulence factor.</text>
</comment>
<protein>
    <recommendedName>
        <fullName evidence="11">Cardiolipin synthase</fullName>
        <ecNumber evidence="11">2.7.8.-</ecNumber>
    </recommendedName>
</protein>
<feature type="transmembrane region" description="Helical" evidence="12">
    <location>
        <begin position="12"/>
        <end position="35"/>
    </location>
</feature>
<keyword evidence="8" id="KW-0677">Repeat</keyword>
<keyword evidence="7 12" id="KW-0812">Transmembrane</keyword>
<dbReference type="CDD" id="cd09152">
    <property type="entry name" value="PLDc_EcCLS_like_1"/>
    <property type="match status" value="1"/>
</dbReference>
<dbReference type="InterPro" id="IPR022924">
    <property type="entry name" value="Cardiolipin_synthase"/>
</dbReference>
<dbReference type="CDD" id="cd09158">
    <property type="entry name" value="PLDc_EcCLS_like_2"/>
    <property type="match status" value="1"/>
</dbReference>
<evidence type="ECO:0000256" key="3">
    <source>
        <dbReference type="ARBA" id="ARBA00004613"/>
    </source>
</evidence>
<dbReference type="SUPFAM" id="SSF56024">
    <property type="entry name" value="Phospholipase D/nuclease"/>
    <property type="match status" value="2"/>
</dbReference>
<evidence type="ECO:0000313" key="14">
    <source>
        <dbReference type="EMBL" id="RDS77174.1"/>
    </source>
</evidence>
<dbReference type="AlphaFoldDB" id="A0A395LNT9"/>
<dbReference type="NCBIfam" id="TIGR04265">
    <property type="entry name" value="bac_cardiolipin"/>
    <property type="match status" value="1"/>
</dbReference>
<comment type="caution">
    <text evidence="14">The sequence shown here is derived from an EMBL/GenBank/DDBJ whole genome shotgun (WGS) entry which is preliminary data.</text>
</comment>